<dbReference type="RefSeq" id="WP_201677357.1">
    <property type="nucleotide sequence ID" value="NZ_JAEQNE010000009.1"/>
</dbReference>
<dbReference type="Proteomes" id="UP000599109">
    <property type="component" value="Unassembled WGS sequence"/>
</dbReference>
<dbReference type="EMBL" id="JAEQNE010000009">
    <property type="protein sequence ID" value="MBL0394688.1"/>
    <property type="molecule type" value="Genomic_DNA"/>
</dbReference>
<reference evidence="1 2" key="1">
    <citation type="journal article" date="2017" name="Int. J. Syst. Evol. Microbiol.">
        <title>Ramlibacter monticola sp. nov., isolated from forest soil.</title>
        <authorList>
            <person name="Chaudhary D.K."/>
            <person name="Kim J."/>
        </authorList>
    </citation>
    <scope>NUCLEOTIDE SEQUENCE [LARGE SCALE GENOMIC DNA]</scope>
    <source>
        <strain evidence="1 2">KACC 19175</strain>
    </source>
</reference>
<evidence type="ECO:0000313" key="2">
    <source>
        <dbReference type="Proteomes" id="UP000599109"/>
    </source>
</evidence>
<protein>
    <submittedName>
        <fullName evidence="1">SPOR domain-containing protein</fullName>
    </submittedName>
</protein>
<keyword evidence="2" id="KW-1185">Reference proteome</keyword>
<proteinExistence type="predicted"/>
<gene>
    <name evidence="1" type="ORF">JJ685_26355</name>
</gene>
<dbReference type="AlphaFoldDB" id="A0A936Z426"/>
<accession>A0A936Z426</accession>
<comment type="caution">
    <text evidence="1">The sequence shown here is derived from an EMBL/GenBank/DDBJ whole genome shotgun (WGS) entry which is preliminary data.</text>
</comment>
<organism evidence="1 2">
    <name type="scientific">Ramlibacter monticola</name>
    <dbReference type="NCBI Taxonomy" id="1926872"/>
    <lineage>
        <taxon>Bacteria</taxon>
        <taxon>Pseudomonadati</taxon>
        <taxon>Pseudomonadota</taxon>
        <taxon>Betaproteobacteria</taxon>
        <taxon>Burkholderiales</taxon>
        <taxon>Comamonadaceae</taxon>
        <taxon>Ramlibacter</taxon>
    </lineage>
</organism>
<sequence length="221" mass="24437">MLRLIVLFLLLANGAYYAWSQGLLMPWGVGPVQQSEPQRMQQQLQPEGVRLLPAEELRALEAQVAQVAPAARASECLASATLAEPQAATVRTALQSWPAGSWTLEPVVEPPRWILYMGKYADPEQLARKRAELRQLGIAFDAPLDPQLEPGLALGSFSSEPSAQQQLQALVTRGVRSARVVQDRPEQRGFRLQLAAMTDALRPRLNELRPALDTTTLRPCR</sequence>
<evidence type="ECO:0000313" key="1">
    <source>
        <dbReference type="EMBL" id="MBL0394688.1"/>
    </source>
</evidence>
<name>A0A936Z426_9BURK</name>